<keyword evidence="3" id="KW-1003">Cell membrane</keyword>
<dbReference type="RefSeq" id="WP_200788744.1">
    <property type="nucleotide sequence ID" value="NZ_JAEDAO010000001.1"/>
</dbReference>
<organism evidence="8 9">
    <name type="scientific">Ramlibacter algicola</name>
    <dbReference type="NCBI Taxonomy" id="2795217"/>
    <lineage>
        <taxon>Bacteria</taxon>
        <taxon>Pseudomonadati</taxon>
        <taxon>Pseudomonadota</taxon>
        <taxon>Betaproteobacteria</taxon>
        <taxon>Burkholderiales</taxon>
        <taxon>Comamonadaceae</taxon>
        <taxon>Ramlibacter</taxon>
    </lineage>
</organism>
<feature type="transmembrane region" description="Helical" evidence="7">
    <location>
        <begin position="397"/>
        <end position="419"/>
    </location>
</feature>
<evidence type="ECO:0000256" key="1">
    <source>
        <dbReference type="ARBA" id="ARBA00004429"/>
    </source>
</evidence>
<dbReference type="Pfam" id="PF01554">
    <property type="entry name" value="MatE"/>
    <property type="match status" value="2"/>
</dbReference>
<proteinExistence type="predicted"/>
<feature type="transmembrane region" description="Helical" evidence="7">
    <location>
        <begin position="57"/>
        <end position="81"/>
    </location>
</feature>
<gene>
    <name evidence="8" type="ORF">I8E28_14460</name>
</gene>
<dbReference type="GO" id="GO:0042910">
    <property type="term" value="F:xenobiotic transmembrane transporter activity"/>
    <property type="evidence" value="ECO:0007669"/>
    <property type="project" value="InterPro"/>
</dbReference>
<evidence type="ECO:0000256" key="2">
    <source>
        <dbReference type="ARBA" id="ARBA00022448"/>
    </source>
</evidence>
<reference evidence="8" key="1">
    <citation type="submission" date="2020-12" db="EMBL/GenBank/DDBJ databases">
        <title>Ramlibacter sp. nov., isolated from a freshwater alga, Cryptomonas.</title>
        <authorList>
            <person name="Kim H.M."/>
            <person name="Jeon C.O."/>
        </authorList>
    </citation>
    <scope>NUCLEOTIDE SEQUENCE</scope>
    <source>
        <strain evidence="8">CrO1</strain>
    </source>
</reference>
<dbReference type="InterPro" id="IPR048279">
    <property type="entry name" value="MdtK-like"/>
</dbReference>
<keyword evidence="4 7" id="KW-0812">Transmembrane</keyword>
<sequence>MSQPGTPTVDPRTRRLLEAPIVPLLLRMAAPNVLVLVAQSAAGLIETYFIGRLGVDALGGVALVFPVVMLMQMLSGGAIGGGISASIARALGGRRNDEADDLALHAIAIAVTFGLLSTAVAWLGGAALYARMGGSGESLRVALTYSGWVFGGATLVWVFNALASVLRGTGNMALPATVTLVGTLALVPLSPALIFGFGPLPALGVAGGAIALLIYYAAGVAWLVWAVASGRNVVRPRWRGFRLRRAPLAGILKIGLAGAISTVATNVSIAVATGLAGQVGTAAIAGYGTASRLEYLLVPLVFGLGAPLVVLVGTCIGAGQRDRALRATWIGAAIAGALAETIGVLATLFPEPWMRLFTNDAGAVAAGTDYLHIVAPTYGFFGIALLLYFASQGAGRLLWPVLGNIARLVVAAAGGWLALRAGWGLVGVFAAQAAALVVYGAINAGSIAAGAWFGQPVWRRPAPVRSPGVLHEA</sequence>
<dbReference type="NCBIfam" id="TIGR00797">
    <property type="entry name" value="matE"/>
    <property type="match status" value="1"/>
</dbReference>
<keyword evidence="9" id="KW-1185">Reference proteome</keyword>
<evidence type="ECO:0000313" key="9">
    <source>
        <dbReference type="Proteomes" id="UP000617041"/>
    </source>
</evidence>
<evidence type="ECO:0000256" key="3">
    <source>
        <dbReference type="ARBA" id="ARBA00022475"/>
    </source>
</evidence>
<evidence type="ECO:0000256" key="5">
    <source>
        <dbReference type="ARBA" id="ARBA00022989"/>
    </source>
</evidence>
<feature type="transmembrane region" description="Helical" evidence="7">
    <location>
        <begin position="370"/>
        <end position="390"/>
    </location>
</feature>
<keyword evidence="2" id="KW-0813">Transport</keyword>
<feature type="transmembrane region" description="Helical" evidence="7">
    <location>
        <begin position="145"/>
        <end position="166"/>
    </location>
</feature>
<comment type="subcellular location">
    <subcellularLocation>
        <location evidence="1">Cell inner membrane</location>
        <topology evidence="1">Multi-pass membrane protein</topology>
    </subcellularLocation>
</comment>
<name>A0A934Q2U9_9BURK</name>
<feature type="transmembrane region" description="Helical" evidence="7">
    <location>
        <begin position="425"/>
        <end position="453"/>
    </location>
</feature>
<feature type="transmembrane region" description="Helical" evidence="7">
    <location>
        <begin position="203"/>
        <end position="227"/>
    </location>
</feature>
<feature type="transmembrane region" description="Helical" evidence="7">
    <location>
        <begin position="102"/>
        <end position="125"/>
    </location>
</feature>
<comment type="caution">
    <text evidence="8">The sequence shown here is derived from an EMBL/GenBank/DDBJ whole genome shotgun (WGS) entry which is preliminary data.</text>
</comment>
<dbReference type="InterPro" id="IPR002528">
    <property type="entry name" value="MATE_fam"/>
</dbReference>
<dbReference type="PANTHER" id="PTHR43549:SF3">
    <property type="entry name" value="MULTIDRUG RESISTANCE PROTEIN YPNP-RELATED"/>
    <property type="match status" value="1"/>
</dbReference>
<evidence type="ECO:0000256" key="7">
    <source>
        <dbReference type="SAM" id="Phobius"/>
    </source>
</evidence>
<dbReference type="EMBL" id="JAEDAO010000001">
    <property type="protein sequence ID" value="MBK0393798.1"/>
    <property type="molecule type" value="Genomic_DNA"/>
</dbReference>
<feature type="transmembrane region" description="Helical" evidence="7">
    <location>
        <begin position="329"/>
        <end position="350"/>
    </location>
</feature>
<dbReference type="PANTHER" id="PTHR43549">
    <property type="entry name" value="MULTIDRUG RESISTANCE PROTEIN YPNP-RELATED"/>
    <property type="match status" value="1"/>
</dbReference>
<protein>
    <submittedName>
        <fullName evidence="8">MATE family efflux transporter</fullName>
    </submittedName>
</protein>
<dbReference type="PIRSF" id="PIRSF006603">
    <property type="entry name" value="DinF"/>
    <property type="match status" value="1"/>
</dbReference>
<keyword evidence="5 7" id="KW-1133">Transmembrane helix</keyword>
<dbReference type="AlphaFoldDB" id="A0A934Q2U9"/>
<evidence type="ECO:0000256" key="4">
    <source>
        <dbReference type="ARBA" id="ARBA00022692"/>
    </source>
</evidence>
<feature type="transmembrane region" description="Helical" evidence="7">
    <location>
        <begin position="21"/>
        <end position="45"/>
    </location>
</feature>
<dbReference type="InterPro" id="IPR052031">
    <property type="entry name" value="Membrane_Transporter-Flippase"/>
</dbReference>
<accession>A0A934Q2U9</accession>
<evidence type="ECO:0000313" key="8">
    <source>
        <dbReference type="EMBL" id="MBK0393798.1"/>
    </source>
</evidence>
<dbReference type="Proteomes" id="UP000617041">
    <property type="component" value="Unassembled WGS sequence"/>
</dbReference>
<evidence type="ECO:0000256" key="6">
    <source>
        <dbReference type="ARBA" id="ARBA00023136"/>
    </source>
</evidence>
<keyword evidence="6 7" id="KW-0472">Membrane</keyword>
<dbReference type="GO" id="GO:0015297">
    <property type="term" value="F:antiporter activity"/>
    <property type="evidence" value="ECO:0007669"/>
    <property type="project" value="InterPro"/>
</dbReference>
<feature type="transmembrane region" description="Helical" evidence="7">
    <location>
        <begin position="296"/>
        <end position="317"/>
    </location>
</feature>
<feature type="transmembrane region" description="Helical" evidence="7">
    <location>
        <begin position="248"/>
        <end position="276"/>
    </location>
</feature>
<dbReference type="GO" id="GO:0005886">
    <property type="term" value="C:plasma membrane"/>
    <property type="evidence" value="ECO:0007669"/>
    <property type="project" value="UniProtKB-SubCell"/>
</dbReference>
<feature type="transmembrane region" description="Helical" evidence="7">
    <location>
        <begin position="173"/>
        <end position="197"/>
    </location>
</feature>